<evidence type="ECO:0000313" key="2">
    <source>
        <dbReference type="EMBL" id="RIX51253.1"/>
    </source>
</evidence>
<gene>
    <name evidence="2" type="ORF">D3P08_17450</name>
</gene>
<name>A0A3A1UY63_9BACL</name>
<dbReference type="EMBL" id="QXQA01000011">
    <property type="protein sequence ID" value="RIX51253.1"/>
    <property type="molecule type" value="Genomic_DNA"/>
</dbReference>
<comment type="caution">
    <text evidence="2">The sequence shown here is derived from an EMBL/GenBank/DDBJ whole genome shotgun (WGS) entry which is preliminary data.</text>
</comment>
<keyword evidence="1" id="KW-0812">Transmembrane</keyword>
<reference evidence="2 3" key="1">
    <citation type="submission" date="2018-09" db="EMBL/GenBank/DDBJ databases">
        <title>Paenibacillus aracenensis nov. sp. isolated from a cave in southern Spain.</title>
        <authorList>
            <person name="Jurado V."/>
            <person name="Gutierrez-Patricio S."/>
            <person name="Gonzalez-Pimentel J.L."/>
            <person name="Miller A.Z."/>
            <person name="Laiz L."/>
            <person name="Saiz-Jimenez C."/>
        </authorList>
    </citation>
    <scope>NUCLEOTIDE SEQUENCE [LARGE SCALE GENOMIC DNA]</scope>
    <source>
        <strain evidence="2 3">DSM 22867</strain>
    </source>
</reference>
<proteinExistence type="predicted"/>
<feature type="transmembrane region" description="Helical" evidence="1">
    <location>
        <begin position="66"/>
        <end position="93"/>
    </location>
</feature>
<sequence length="160" mass="17714">MRFKVIAICFYVTLIYWISLHFQTLHTLFFPTIGAFSLLFILKPFKPREMWKIAFGAVISSVIGSLLVQLNAGALSLLATLLIVTSLILKFNWNAPPIVAVALIPFFSKPEVVWAAPLSVCGVLIGLVATLYAAALFEKWVQSIPAFSKYYANTETDNGI</sequence>
<evidence type="ECO:0008006" key="4">
    <source>
        <dbReference type="Google" id="ProtNLM"/>
    </source>
</evidence>
<dbReference type="Proteomes" id="UP000266482">
    <property type="component" value="Unassembled WGS sequence"/>
</dbReference>
<keyword evidence="1" id="KW-1133">Transmembrane helix</keyword>
<accession>A0A3A1UY63</accession>
<dbReference type="OrthoDB" id="2663140at2"/>
<organism evidence="2 3">
    <name type="scientific">Paenibacillus nanensis</name>
    <dbReference type="NCBI Taxonomy" id="393251"/>
    <lineage>
        <taxon>Bacteria</taxon>
        <taxon>Bacillati</taxon>
        <taxon>Bacillota</taxon>
        <taxon>Bacilli</taxon>
        <taxon>Bacillales</taxon>
        <taxon>Paenibacillaceae</taxon>
        <taxon>Paenibacillus</taxon>
    </lineage>
</organism>
<protein>
    <recommendedName>
        <fullName evidence="4">HPP family protein</fullName>
    </recommendedName>
</protein>
<feature type="transmembrane region" description="Helical" evidence="1">
    <location>
        <begin position="5"/>
        <end position="22"/>
    </location>
</feature>
<feature type="transmembrane region" description="Helical" evidence="1">
    <location>
        <begin position="113"/>
        <end position="137"/>
    </location>
</feature>
<dbReference type="AlphaFoldDB" id="A0A3A1UY63"/>
<dbReference type="RefSeq" id="WP_119600986.1">
    <property type="nucleotide sequence ID" value="NZ_QXQA01000011.1"/>
</dbReference>
<evidence type="ECO:0000256" key="1">
    <source>
        <dbReference type="SAM" id="Phobius"/>
    </source>
</evidence>
<evidence type="ECO:0000313" key="3">
    <source>
        <dbReference type="Proteomes" id="UP000266482"/>
    </source>
</evidence>
<keyword evidence="3" id="KW-1185">Reference proteome</keyword>
<keyword evidence="1" id="KW-0472">Membrane</keyword>